<evidence type="ECO:0000256" key="9">
    <source>
        <dbReference type="ARBA" id="ARBA00047524"/>
    </source>
</evidence>
<name>A0A8J4BMA9_9CHLO</name>
<dbReference type="InterPro" id="IPR018422">
    <property type="entry name" value="Cation/H_exchanger_CPA1"/>
</dbReference>
<feature type="domain" description="Cation/H+ exchanger transmembrane" evidence="13">
    <location>
        <begin position="457"/>
        <end position="554"/>
    </location>
</feature>
<dbReference type="GO" id="GO:0015385">
    <property type="term" value="F:sodium:proton antiporter activity"/>
    <property type="evidence" value="ECO:0007669"/>
    <property type="project" value="InterPro"/>
</dbReference>
<dbReference type="GO" id="GO:0005886">
    <property type="term" value="C:plasma membrane"/>
    <property type="evidence" value="ECO:0007669"/>
    <property type="project" value="TreeGrafter"/>
</dbReference>
<keyword evidence="3 12" id="KW-0812">Transmembrane</keyword>
<comment type="catalytic activity">
    <reaction evidence="10">
        <text>K(+)(in) + H(+)(out) = K(+)(out) + H(+)(in)</text>
        <dbReference type="Rhea" id="RHEA:29467"/>
        <dbReference type="ChEBI" id="CHEBI:15378"/>
        <dbReference type="ChEBI" id="CHEBI:29103"/>
    </reaction>
</comment>
<feature type="region of interest" description="Disordered" evidence="11">
    <location>
        <begin position="793"/>
        <end position="936"/>
    </location>
</feature>
<feature type="transmembrane region" description="Helical" evidence="12">
    <location>
        <begin position="536"/>
        <end position="556"/>
    </location>
</feature>
<comment type="caution">
    <text evidence="14">The sequence shown here is derived from an EMBL/GenBank/DDBJ whole genome shotgun (WGS) entry which is preliminary data.</text>
</comment>
<feature type="transmembrane region" description="Helical" evidence="12">
    <location>
        <begin position="493"/>
        <end position="515"/>
    </location>
</feature>
<dbReference type="InterPro" id="IPR004709">
    <property type="entry name" value="NaH_exchanger"/>
</dbReference>
<dbReference type="GO" id="GO:0051453">
    <property type="term" value="P:regulation of intracellular pH"/>
    <property type="evidence" value="ECO:0007669"/>
    <property type="project" value="TreeGrafter"/>
</dbReference>
<evidence type="ECO:0000256" key="1">
    <source>
        <dbReference type="ARBA" id="ARBA00004141"/>
    </source>
</evidence>
<feature type="transmembrane region" description="Helical" evidence="12">
    <location>
        <begin position="78"/>
        <end position="99"/>
    </location>
</feature>
<feature type="compositionally biased region" description="Low complexity" evidence="11">
    <location>
        <begin position="808"/>
        <end position="865"/>
    </location>
</feature>
<dbReference type="PANTHER" id="PTHR10110">
    <property type="entry name" value="SODIUM/HYDROGEN EXCHANGER"/>
    <property type="match status" value="1"/>
</dbReference>
<feature type="transmembrane region" description="Helical" evidence="12">
    <location>
        <begin position="260"/>
        <end position="283"/>
    </location>
</feature>
<evidence type="ECO:0000256" key="4">
    <source>
        <dbReference type="ARBA" id="ARBA00022989"/>
    </source>
</evidence>
<keyword evidence="6" id="KW-0406">Ion transport</keyword>
<keyword evidence="15" id="KW-1185">Reference proteome</keyword>
<keyword evidence="8" id="KW-0739">Sodium transport</keyword>
<feature type="transmembrane region" description="Helical" evidence="12">
    <location>
        <begin position="303"/>
        <end position="327"/>
    </location>
</feature>
<evidence type="ECO:0000313" key="15">
    <source>
        <dbReference type="Proteomes" id="UP000747399"/>
    </source>
</evidence>
<evidence type="ECO:0000256" key="10">
    <source>
        <dbReference type="ARBA" id="ARBA00047912"/>
    </source>
</evidence>
<dbReference type="PRINTS" id="PR01084">
    <property type="entry name" value="NAHEXCHNGR"/>
</dbReference>
<feature type="non-terminal residue" evidence="14">
    <location>
        <position position="1"/>
    </location>
</feature>
<dbReference type="GO" id="GO:0015386">
    <property type="term" value="F:potassium:proton antiporter activity"/>
    <property type="evidence" value="ECO:0007669"/>
    <property type="project" value="TreeGrafter"/>
</dbReference>
<evidence type="ECO:0000256" key="7">
    <source>
        <dbReference type="ARBA" id="ARBA00023136"/>
    </source>
</evidence>
<evidence type="ECO:0000256" key="6">
    <source>
        <dbReference type="ARBA" id="ARBA00023065"/>
    </source>
</evidence>
<feature type="transmembrane region" description="Helical" evidence="12">
    <location>
        <begin position="111"/>
        <end position="135"/>
    </location>
</feature>
<evidence type="ECO:0000256" key="3">
    <source>
        <dbReference type="ARBA" id="ARBA00022692"/>
    </source>
</evidence>
<comment type="subcellular location">
    <subcellularLocation>
        <location evidence="1">Membrane</location>
        <topology evidence="1">Multi-pass membrane protein</topology>
    </subcellularLocation>
</comment>
<evidence type="ECO:0000259" key="13">
    <source>
        <dbReference type="Pfam" id="PF00999"/>
    </source>
</evidence>
<proteinExistence type="predicted"/>
<dbReference type="GO" id="GO:0098719">
    <property type="term" value="P:sodium ion import across plasma membrane"/>
    <property type="evidence" value="ECO:0007669"/>
    <property type="project" value="TreeGrafter"/>
</dbReference>
<feature type="transmembrane region" description="Helical" evidence="12">
    <location>
        <begin position="182"/>
        <end position="200"/>
    </location>
</feature>
<feature type="transmembrane region" description="Helical" evidence="12">
    <location>
        <begin position="147"/>
        <end position="170"/>
    </location>
</feature>
<feature type="transmembrane region" description="Helical" evidence="12">
    <location>
        <begin position="50"/>
        <end position="71"/>
    </location>
</feature>
<keyword evidence="7 12" id="KW-0472">Membrane</keyword>
<dbReference type="PANTHER" id="PTHR10110:SF197">
    <property type="entry name" value="SODIUM_HYDROGEN EXCHANGER"/>
    <property type="match status" value="1"/>
</dbReference>
<dbReference type="Pfam" id="PF00999">
    <property type="entry name" value="Na_H_Exchanger"/>
    <property type="match status" value="2"/>
</dbReference>
<accession>A0A8J4BMA9</accession>
<protein>
    <recommendedName>
        <fullName evidence="13">Cation/H+ exchanger transmembrane domain-containing protein</fullName>
    </recommendedName>
</protein>
<dbReference type="Gene3D" id="6.10.140.1330">
    <property type="match status" value="1"/>
</dbReference>
<feature type="transmembrane region" description="Helical" evidence="12">
    <location>
        <begin position="641"/>
        <end position="664"/>
    </location>
</feature>
<evidence type="ECO:0000256" key="8">
    <source>
        <dbReference type="ARBA" id="ARBA00023201"/>
    </source>
</evidence>
<keyword evidence="5" id="KW-0915">Sodium</keyword>
<evidence type="ECO:0000256" key="5">
    <source>
        <dbReference type="ARBA" id="ARBA00023053"/>
    </source>
</evidence>
<comment type="catalytic activity">
    <reaction evidence="9">
        <text>Na(+)(in) + H(+)(out) = Na(+)(out) + H(+)(in)</text>
        <dbReference type="Rhea" id="RHEA:29419"/>
        <dbReference type="ChEBI" id="CHEBI:15378"/>
        <dbReference type="ChEBI" id="CHEBI:29101"/>
    </reaction>
</comment>
<dbReference type="EMBL" id="BNCO01000046">
    <property type="protein sequence ID" value="GIL61577.1"/>
    <property type="molecule type" value="Genomic_DNA"/>
</dbReference>
<organism evidence="14 15">
    <name type="scientific">Volvox africanus</name>
    <dbReference type="NCBI Taxonomy" id="51714"/>
    <lineage>
        <taxon>Eukaryota</taxon>
        <taxon>Viridiplantae</taxon>
        <taxon>Chlorophyta</taxon>
        <taxon>core chlorophytes</taxon>
        <taxon>Chlorophyceae</taxon>
        <taxon>CS clade</taxon>
        <taxon>Chlamydomonadales</taxon>
        <taxon>Volvocaceae</taxon>
        <taxon>Volvox</taxon>
    </lineage>
</organism>
<dbReference type="Proteomes" id="UP000747399">
    <property type="component" value="Unassembled WGS sequence"/>
</dbReference>
<evidence type="ECO:0000313" key="14">
    <source>
        <dbReference type="EMBL" id="GIL61577.1"/>
    </source>
</evidence>
<evidence type="ECO:0000256" key="2">
    <source>
        <dbReference type="ARBA" id="ARBA00022448"/>
    </source>
</evidence>
<reference evidence="14" key="1">
    <citation type="journal article" date="2021" name="Proc. Natl. Acad. Sci. U.S.A.">
        <title>Three genomes in the algal genus Volvox reveal the fate of a haploid sex-determining region after a transition to homothallism.</title>
        <authorList>
            <person name="Yamamoto K."/>
            <person name="Hamaji T."/>
            <person name="Kawai-Toyooka H."/>
            <person name="Matsuzaki R."/>
            <person name="Takahashi F."/>
            <person name="Nishimura Y."/>
            <person name="Kawachi M."/>
            <person name="Noguchi H."/>
            <person name="Minakuchi Y."/>
            <person name="Umen J.G."/>
            <person name="Toyoda A."/>
            <person name="Nozaki H."/>
        </authorList>
    </citation>
    <scope>NUCLEOTIDE SEQUENCE</scope>
    <source>
        <strain evidence="14">NIES-3780</strain>
    </source>
</reference>
<dbReference type="InterPro" id="IPR006153">
    <property type="entry name" value="Cation/H_exchanger_TM"/>
</dbReference>
<evidence type="ECO:0000256" key="12">
    <source>
        <dbReference type="SAM" id="Phobius"/>
    </source>
</evidence>
<keyword evidence="4 12" id="KW-1133">Transmembrane helix</keyword>
<dbReference type="AlphaFoldDB" id="A0A8J4BMA9"/>
<feature type="domain" description="Cation/H+ exchanger transmembrane" evidence="13">
    <location>
        <begin position="67"/>
        <end position="334"/>
    </location>
</feature>
<feature type="compositionally biased region" description="Polar residues" evidence="11">
    <location>
        <begin position="868"/>
        <end position="879"/>
    </location>
</feature>
<keyword evidence="2" id="KW-0813">Transport</keyword>
<evidence type="ECO:0000256" key="11">
    <source>
        <dbReference type="SAM" id="MobiDB-lite"/>
    </source>
</evidence>
<sequence>HDRAFFRNRRAWFRANIFIVEACAMTPDEALGAVAGVKIPSKPTEADLEVAGLTTGVLVLLAALWSLLGHYLSSRSRYLNESGTACLLGLVAGVALLAWRDTSNAGLVNGLLRFNSAAFFTYLLPPVIFYAGLSVEQRRFFSNLPSILSFGVLGTLLSFVLMSAALYSLGGTTFGLGAQDCLALGAVFAATDSVAVLGLLDPRTNPQLFSLVFGEGIVNDATSVVLLGALARMARQQESEPGGAGEEAVLVLAWRLMWNFGYLLLSSTLLGFVVGVGVAALLRGRAASEGPHHEVALVGLLSYLAYLAAEVLGLSAILSLFCCGATVSHFALRNGAGGAEEDRSGRPGLAGLRSCGSSSELQLPSTNVSVHGGAAGGDRAVDGGGCDPGGANGEVGIRSRYGAYMPVAAEEYEGSGGGGGGSVFWALTAPAKRLAARAFGGGLNAGCMSPAGAMTTMNAFRSLSYVAEGLIFIYLGMDCLDPERWKASYPGEVVWLVGVLLFFLLGARAVSVIPLSMLHNLYAPRHQRLSGRDMMVIWWSGLMRGAVSVALVYLNFDTLDGSVPLQDAIISPHRASASGGTGGGSRRRRRRARGLLQLVATDIVSDAAAASTSDPAASAALALAAALVEADEQSARQHATLIVSTLLAVVASVLVVSTLTKPVLQAAMEADPRKSPLKVLSEALCDPWVDATWRLKVALGRSYHRWMRSAGGASTAANGEMAHEGVGAHGSSGVAAGSGIRRGSSCIHTIPMASLGHGVGGDWLARGQSGPNATGAAAAALMALSPGLAVGTGLPGPPAGSDDFSPTAAASAAPAARPRGASLQQRSAATAAAAAALADRPGPGSSNTTTTPAATSTTAVSGVCVISRSPSPSPANLQYKTGHEGDRDAGLSPTGGHGATTTASDIRGHEAGAGGAGGHRARPLRAGGLASGQRADGGLIEDSEESLDLTLHGDTACASSEGIRHRLSGPV</sequence>
<gene>
    <name evidence="14" type="ORF">Vafri_16056</name>
</gene>